<accession>A0A250B6D2</accession>
<name>A0A250B6D2_9GAMM</name>
<dbReference type="EMBL" id="CP014136">
    <property type="protein sequence ID" value="ATA21719.1"/>
    <property type="molecule type" value="Genomic_DNA"/>
</dbReference>
<dbReference type="KEGG" id="gqu:AWC35_21580"/>
<organism evidence="1 2">
    <name type="scientific">Gibbsiella quercinecans</name>
    <dbReference type="NCBI Taxonomy" id="929813"/>
    <lineage>
        <taxon>Bacteria</taxon>
        <taxon>Pseudomonadati</taxon>
        <taxon>Pseudomonadota</taxon>
        <taxon>Gammaproteobacteria</taxon>
        <taxon>Enterobacterales</taxon>
        <taxon>Yersiniaceae</taxon>
        <taxon>Gibbsiella</taxon>
    </lineage>
</organism>
<gene>
    <name evidence="1" type="ORF">AWC35_21580</name>
</gene>
<dbReference type="AlphaFoldDB" id="A0A250B6D2"/>
<evidence type="ECO:0000313" key="2">
    <source>
        <dbReference type="Proteomes" id="UP000217182"/>
    </source>
</evidence>
<keyword evidence="2" id="KW-1185">Reference proteome</keyword>
<evidence type="ECO:0000313" key="1">
    <source>
        <dbReference type="EMBL" id="ATA21719.1"/>
    </source>
</evidence>
<reference evidence="1 2" key="1">
    <citation type="submission" date="2016-01" db="EMBL/GenBank/DDBJ databases">
        <authorList>
            <person name="Oliw E.H."/>
        </authorList>
    </citation>
    <scope>NUCLEOTIDE SEQUENCE [LARGE SCALE GENOMIC DNA]</scope>
    <source>
        <strain evidence="1 2">FRB97</strain>
    </source>
</reference>
<proteinExistence type="predicted"/>
<protein>
    <submittedName>
        <fullName evidence="1">Uncharacterized protein</fullName>
    </submittedName>
</protein>
<dbReference type="Proteomes" id="UP000217182">
    <property type="component" value="Chromosome"/>
</dbReference>
<sequence>MMLAVIPFNHFCFIFGIDIMPNGKDSNTAASKFTHGFSSKSKYQKNDYIAEFGRTLTTRL</sequence>